<dbReference type="InterPro" id="IPR000070">
    <property type="entry name" value="Pectinesterase_cat"/>
</dbReference>
<evidence type="ECO:0000256" key="1">
    <source>
        <dbReference type="ARBA" id="ARBA00005184"/>
    </source>
</evidence>
<comment type="catalytic activity">
    <reaction evidence="6 8">
        <text>[(1-&gt;4)-alpha-D-galacturonosyl methyl ester](n) + n H2O = [(1-&gt;4)-alpha-D-galacturonosyl](n) + n methanol + n H(+)</text>
        <dbReference type="Rhea" id="RHEA:22380"/>
        <dbReference type="Rhea" id="RHEA-COMP:14570"/>
        <dbReference type="Rhea" id="RHEA-COMP:14573"/>
        <dbReference type="ChEBI" id="CHEBI:15377"/>
        <dbReference type="ChEBI" id="CHEBI:15378"/>
        <dbReference type="ChEBI" id="CHEBI:17790"/>
        <dbReference type="ChEBI" id="CHEBI:140522"/>
        <dbReference type="ChEBI" id="CHEBI:140523"/>
        <dbReference type="EC" id="3.1.1.11"/>
    </reaction>
</comment>
<sequence length="379" mass="40743">MRLVCTLLQVIIAFTHVAEAGPEDALATRYSKSQTAHARVTPSSGALVVGMLDTATDGSSSTIRFKTISSAIAALDQHTTTVQTIFIGPGTYNEQVYVPPLKGPLIIQGYTCDARTYDGNTVTLRHSLSLGQLQDQNSTAANDDNTATLRLWTAAGLRLYNINIENNFSPHPPSGGQALAVSASPLSTGGIGFYACQFSGYQDTLLADTGTQLYVGCRIQGAVDFVFGRMARAWFERCDVRVTGPGHITASGRSSSDSSSWYVFNNGTVDVDESVSDSKSLTHKTYLGRPWAEYARVVFQHTYLGSVVNPAGWAPWSKTPENSNTGHVYFGEYGNTGPSSDLSQRAAFSKQLSAPVDMATVLGTSWASQWWADKASYVT</sequence>
<comment type="caution">
    <text evidence="10">The sequence shown here is derived from an EMBL/GenBank/DDBJ whole genome shotgun (WGS) entry which is preliminary data.</text>
</comment>
<dbReference type="PROSITE" id="PS00503">
    <property type="entry name" value="PECTINESTERASE_2"/>
    <property type="match status" value="1"/>
</dbReference>
<evidence type="ECO:0000256" key="4">
    <source>
        <dbReference type="ARBA" id="ARBA00022801"/>
    </source>
</evidence>
<comment type="function">
    <text evidence="8">Involved in maceration and soft-rotting of plant tissue.</text>
</comment>
<evidence type="ECO:0000256" key="2">
    <source>
        <dbReference type="ARBA" id="ARBA00008891"/>
    </source>
</evidence>
<comment type="similarity">
    <text evidence="2">Belongs to the pectinesterase family.</text>
</comment>
<evidence type="ECO:0000259" key="9">
    <source>
        <dbReference type="Pfam" id="PF01095"/>
    </source>
</evidence>
<organism evidence="10 11">
    <name type="scientific">Sporothrix bragantina</name>
    <dbReference type="NCBI Taxonomy" id="671064"/>
    <lineage>
        <taxon>Eukaryota</taxon>
        <taxon>Fungi</taxon>
        <taxon>Dikarya</taxon>
        <taxon>Ascomycota</taxon>
        <taxon>Pezizomycotina</taxon>
        <taxon>Sordariomycetes</taxon>
        <taxon>Sordariomycetidae</taxon>
        <taxon>Ophiostomatales</taxon>
        <taxon>Ophiostomataceae</taxon>
        <taxon>Sporothrix</taxon>
    </lineage>
</organism>
<evidence type="ECO:0000313" key="10">
    <source>
        <dbReference type="EMBL" id="CAK7214580.1"/>
    </source>
</evidence>
<comment type="pathway">
    <text evidence="1 8">Glycan metabolism; pectin degradation; 2-dehydro-3-deoxy-D-gluconate from pectin: step 1/5.</text>
</comment>
<dbReference type="InterPro" id="IPR011050">
    <property type="entry name" value="Pectin_lyase_fold/virulence"/>
</dbReference>
<dbReference type="InterPro" id="IPR012334">
    <property type="entry name" value="Pectin_lyas_fold"/>
</dbReference>
<keyword evidence="5 8" id="KW-0063">Aspartyl esterase</keyword>
<evidence type="ECO:0000313" key="11">
    <source>
        <dbReference type="Proteomes" id="UP001642406"/>
    </source>
</evidence>
<protein>
    <recommendedName>
        <fullName evidence="3 8">Pectinesterase</fullName>
        <ecNumber evidence="3 8">3.1.1.11</ecNumber>
    </recommendedName>
</protein>
<dbReference type="SUPFAM" id="SSF51126">
    <property type="entry name" value="Pectin lyase-like"/>
    <property type="match status" value="1"/>
</dbReference>
<dbReference type="Pfam" id="PF01095">
    <property type="entry name" value="Pectinesterase"/>
    <property type="match status" value="1"/>
</dbReference>
<dbReference type="EC" id="3.1.1.11" evidence="3 8"/>
<keyword evidence="8" id="KW-0961">Cell wall biogenesis/degradation</keyword>
<keyword evidence="11" id="KW-1185">Reference proteome</keyword>
<dbReference type="PANTHER" id="PTHR31321:SF127">
    <property type="entry name" value="PECTINESTERASE"/>
    <property type="match status" value="1"/>
</dbReference>
<dbReference type="InterPro" id="IPR033131">
    <property type="entry name" value="Pectinesterase_Asp_AS"/>
</dbReference>
<feature type="chain" id="PRO_5044990787" description="Pectinesterase" evidence="8">
    <location>
        <begin position="21"/>
        <end position="379"/>
    </location>
</feature>
<dbReference type="Gene3D" id="2.160.20.10">
    <property type="entry name" value="Single-stranded right-handed beta-helix, Pectin lyase-like"/>
    <property type="match status" value="1"/>
</dbReference>
<comment type="subcellular location">
    <subcellularLocation>
        <location evidence="8">Secreted</location>
    </subcellularLocation>
</comment>
<keyword evidence="4 8" id="KW-0378">Hydrolase</keyword>
<dbReference type="PANTHER" id="PTHR31321">
    <property type="entry name" value="ACYL-COA THIOESTER HYDROLASE YBHC-RELATED"/>
    <property type="match status" value="1"/>
</dbReference>
<feature type="active site" evidence="7">
    <location>
        <position position="224"/>
    </location>
</feature>
<name>A0ABP0B5I0_9PEZI</name>
<accession>A0ABP0B5I0</accession>
<feature type="domain" description="Pectinesterase catalytic" evidence="9">
    <location>
        <begin position="56"/>
        <end position="348"/>
    </location>
</feature>
<evidence type="ECO:0000256" key="5">
    <source>
        <dbReference type="ARBA" id="ARBA00023085"/>
    </source>
</evidence>
<reference evidence="10 11" key="1">
    <citation type="submission" date="2024-01" db="EMBL/GenBank/DDBJ databases">
        <authorList>
            <person name="Allen C."/>
            <person name="Tagirdzhanova G."/>
        </authorList>
    </citation>
    <scope>NUCLEOTIDE SEQUENCE [LARGE SCALE GENOMIC DNA]</scope>
</reference>
<evidence type="ECO:0000256" key="7">
    <source>
        <dbReference type="PROSITE-ProRule" id="PRU10040"/>
    </source>
</evidence>
<feature type="signal peptide" evidence="8">
    <location>
        <begin position="1"/>
        <end position="20"/>
    </location>
</feature>
<proteinExistence type="inferred from homology"/>
<gene>
    <name evidence="10" type="ORF">SBRCBS47491_002193</name>
</gene>
<keyword evidence="8" id="KW-0964">Secreted</keyword>
<dbReference type="Proteomes" id="UP001642406">
    <property type="component" value="Unassembled WGS sequence"/>
</dbReference>
<evidence type="ECO:0000256" key="6">
    <source>
        <dbReference type="ARBA" id="ARBA00047928"/>
    </source>
</evidence>
<evidence type="ECO:0000256" key="3">
    <source>
        <dbReference type="ARBA" id="ARBA00013229"/>
    </source>
</evidence>
<dbReference type="EMBL" id="CAWUHC010000012">
    <property type="protein sequence ID" value="CAK7214580.1"/>
    <property type="molecule type" value="Genomic_DNA"/>
</dbReference>
<keyword evidence="8" id="KW-0732">Signal</keyword>
<evidence type="ECO:0000256" key="8">
    <source>
        <dbReference type="RuleBase" id="RU000589"/>
    </source>
</evidence>